<organism evidence="2 3">
    <name type="scientific">Mycolicibacterium psychrotolerans</name>
    <dbReference type="NCBI Taxonomy" id="216929"/>
    <lineage>
        <taxon>Bacteria</taxon>
        <taxon>Bacillati</taxon>
        <taxon>Actinomycetota</taxon>
        <taxon>Actinomycetes</taxon>
        <taxon>Mycobacteriales</taxon>
        <taxon>Mycobacteriaceae</taxon>
        <taxon>Mycolicibacterium</taxon>
    </lineage>
</organism>
<protein>
    <recommendedName>
        <fullName evidence="4">GGDEF domain-containing protein</fullName>
    </recommendedName>
</protein>
<sequence length="100" mass="11244">MEKGLRDFLLIWWRQPFDFAWTARHLRSRGMLRIHQVFIGGFSLLYGLIALLTMLWASRDGGAVNGQPLVLVVAISSAVLGLIWIFGPFPTERQSAAFAV</sequence>
<keyword evidence="1" id="KW-1133">Transmembrane helix</keyword>
<feature type="transmembrane region" description="Helical" evidence="1">
    <location>
        <begin position="69"/>
        <end position="87"/>
    </location>
</feature>
<name>A0A7I7M618_9MYCO</name>
<dbReference type="AlphaFoldDB" id="A0A7I7M618"/>
<proteinExistence type="predicted"/>
<dbReference type="RefSeq" id="WP_179965260.1">
    <property type="nucleotide sequence ID" value="NZ_AP022574.1"/>
</dbReference>
<keyword evidence="1" id="KW-0472">Membrane</keyword>
<evidence type="ECO:0000256" key="1">
    <source>
        <dbReference type="SAM" id="Phobius"/>
    </source>
</evidence>
<gene>
    <name evidence="2" type="ORF">MPSYJ_04240</name>
</gene>
<dbReference type="KEGG" id="mpsc:MPSYJ_04240"/>
<evidence type="ECO:0000313" key="3">
    <source>
        <dbReference type="Proteomes" id="UP000466514"/>
    </source>
</evidence>
<dbReference type="EMBL" id="AP022574">
    <property type="protein sequence ID" value="BBX66963.1"/>
    <property type="molecule type" value="Genomic_DNA"/>
</dbReference>
<evidence type="ECO:0000313" key="2">
    <source>
        <dbReference type="EMBL" id="BBX66963.1"/>
    </source>
</evidence>
<accession>A0A7I7M618</accession>
<feature type="transmembrane region" description="Helical" evidence="1">
    <location>
        <begin position="37"/>
        <end position="57"/>
    </location>
</feature>
<keyword evidence="1" id="KW-0812">Transmembrane</keyword>
<reference evidence="2 3" key="1">
    <citation type="journal article" date="2019" name="Emerg. Microbes Infect.">
        <title>Comprehensive subspecies identification of 175 nontuberculous mycobacteria species based on 7547 genomic profiles.</title>
        <authorList>
            <person name="Matsumoto Y."/>
            <person name="Kinjo T."/>
            <person name="Motooka D."/>
            <person name="Nabeya D."/>
            <person name="Jung N."/>
            <person name="Uechi K."/>
            <person name="Horii T."/>
            <person name="Iida T."/>
            <person name="Fujita J."/>
            <person name="Nakamura S."/>
        </authorList>
    </citation>
    <scope>NUCLEOTIDE SEQUENCE [LARGE SCALE GENOMIC DNA]</scope>
    <source>
        <strain evidence="2 3">JCM 13323</strain>
    </source>
</reference>
<keyword evidence="3" id="KW-1185">Reference proteome</keyword>
<evidence type="ECO:0008006" key="4">
    <source>
        <dbReference type="Google" id="ProtNLM"/>
    </source>
</evidence>
<dbReference type="Proteomes" id="UP000466514">
    <property type="component" value="Chromosome"/>
</dbReference>